<evidence type="ECO:0000256" key="5">
    <source>
        <dbReference type="ARBA" id="ARBA00023315"/>
    </source>
</evidence>
<evidence type="ECO:0000256" key="7">
    <source>
        <dbReference type="HAMAP-Rule" id="MF_00295"/>
    </source>
</evidence>
<keyword evidence="4 7" id="KW-0486">Methionine biosynthesis</keyword>
<protein>
    <recommendedName>
        <fullName evidence="7">Homoserine O-acetyltransferase</fullName>
        <shortName evidence="7">HAT</shortName>
        <ecNumber evidence="7">2.3.1.31</ecNumber>
    </recommendedName>
    <alternativeName>
        <fullName evidence="7">Homoserine transacetylase</fullName>
        <shortName evidence="7">HTA</shortName>
    </alternativeName>
</protein>
<sequence>MPIRLPDSFPAKAILAAGDIFAIDDKRARTQDIRPLEILIVNLMPDKITTETQLLRLISQSPLQINVEFLQMNTHAHKNVAKSHLDQFYLSFNEIKERFYDGLIITGAPVEELDFEEVDYWQELCFVMEWSKQNVTSVIHICWGAQAGLFYHYGVKKVMYQEKLFGNFCQYTIANRRLFRGFDDYFWGPQSRYTGINCEDLTQAPVAVVAKSKEIGPTILLSDDEHDIFLLGHYEYDTDTLHQEFLRDQKRGLNPKVPENYYPTNDYTKKPVNNWRGHSQLLCHNWLNDVYQITPYNLADIPKENQRRKKNTKK</sequence>
<dbReference type="EMBL" id="JAFLVT010000007">
    <property type="protein sequence ID" value="MBO0448916.1"/>
    <property type="molecule type" value="Genomic_DNA"/>
</dbReference>
<feature type="active site" description="Acyl-thioester intermediate" evidence="7">
    <location>
        <position position="142"/>
    </location>
</feature>
<accession>A0ABS3H621</accession>
<keyword evidence="5 7" id="KW-0012">Acyltransferase</keyword>
<comment type="subcellular location">
    <subcellularLocation>
        <location evidence="7">Cytoplasm</location>
    </subcellularLocation>
</comment>
<comment type="catalytic activity">
    <reaction evidence="6 7">
        <text>L-homoserine + acetyl-CoA = O-acetyl-L-homoserine + CoA</text>
        <dbReference type="Rhea" id="RHEA:13701"/>
        <dbReference type="ChEBI" id="CHEBI:57287"/>
        <dbReference type="ChEBI" id="CHEBI:57288"/>
        <dbReference type="ChEBI" id="CHEBI:57476"/>
        <dbReference type="ChEBI" id="CHEBI:57716"/>
        <dbReference type="EC" id="2.3.1.31"/>
    </reaction>
</comment>
<feature type="binding site" evidence="7">
    <location>
        <position position="191"/>
    </location>
    <ligand>
        <name>substrate</name>
    </ligand>
</feature>
<reference evidence="8 9" key="1">
    <citation type="submission" date="2021-03" db="EMBL/GenBank/DDBJ databases">
        <title>Enterococcal diversity collection.</title>
        <authorList>
            <person name="Gilmore M.S."/>
            <person name="Schwartzman J."/>
            <person name="Van Tyne D."/>
            <person name="Martin M."/>
            <person name="Earl A.M."/>
            <person name="Manson A.L."/>
            <person name="Straub T."/>
            <person name="Salamzade R."/>
            <person name="Saavedra J."/>
            <person name="Lebreton F."/>
            <person name="Prichula J."/>
            <person name="Schaufler K."/>
            <person name="Gaca A."/>
            <person name="Sgardioli B."/>
            <person name="Wagenaar J."/>
            <person name="Strong T."/>
        </authorList>
    </citation>
    <scope>NUCLEOTIDE SEQUENCE [LARGE SCALE GENOMIC DNA]</scope>
    <source>
        <strain evidence="8 9">MJM12</strain>
    </source>
</reference>
<dbReference type="InterPro" id="IPR029062">
    <property type="entry name" value="Class_I_gatase-like"/>
</dbReference>
<keyword evidence="2 7" id="KW-0028">Amino-acid biosynthesis</keyword>
<comment type="caution">
    <text evidence="8">The sequence shown here is derived from an EMBL/GenBank/DDBJ whole genome shotgun (WGS) entry which is preliminary data.</text>
</comment>
<evidence type="ECO:0000256" key="4">
    <source>
        <dbReference type="ARBA" id="ARBA00023167"/>
    </source>
</evidence>
<dbReference type="InterPro" id="IPR033752">
    <property type="entry name" value="MetA_family"/>
</dbReference>
<proteinExistence type="inferred from homology"/>
<dbReference type="GO" id="GO:0008899">
    <property type="term" value="F:homoserine O-succinyltransferase activity"/>
    <property type="evidence" value="ECO:0007669"/>
    <property type="project" value="UniProtKB-EC"/>
</dbReference>
<feature type="active site" description="Proton acceptor" evidence="7">
    <location>
        <position position="233"/>
    </location>
</feature>
<evidence type="ECO:0000256" key="1">
    <source>
        <dbReference type="ARBA" id="ARBA00022490"/>
    </source>
</evidence>
<evidence type="ECO:0000256" key="2">
    <source>
        <dbReference type="ARBA" id="ARBA00022605"/>
    </source>
</evidence>
<dbReference type="PIRSF" id="PIRSF000450">
    <property type="entry name" value="H_ser_succinyltr"/>
    <property type="match status" value="1"/>
</dbReference>
<dbReference type="RefSeq" id="WP_206903116.1">
    <property type="nucleotide sequence ID" value="NZ_JAFLVT010000007.1"/>
</dbReference>
<keyword evidence="9" id="KW-1185">Reference proteome</keyword>
<feature type="site" description="Important for acyl-CoA specificity" evidence="7">
    <location>
        <position position="111"/>
    </location>
</feature>
<gene>
    <name evidence="8" type="primary">metA</name>
    <name evidence="7" type="synonym">metAA</name>
    <name evidence="8" type="ORF">JZO76_05135</name>
</gene>
<dbReference type="PANTHER" id="PTHR20919">
    <property type="entry name" value="HOMOSERINE O-SUCCINYLTRANSFERASE"/>
    <property type="match status" value="1"/>
</dbReference>
<evidence type="ECO:0000256" key="6">
    <source>
        <dbReference type="ARBA" id="ARBA00049043"/>
    </source>
</evidence>
<dbReference type="PANTHER" id="PTHR20919:SF0">
    <property type="entry name" value="HOMOSERINE O-SUCCINYLTRANSFERASE"/>
    <property type="match status" value="1"/>
</dbReference>
<feature type="binding site" evidence="7">
    <location>
        <position position="247"/>
    </location>
    <ligand>
        <name>substrate</name>
    </ligand>
</feature>
<dbReference type="Gene3D" id="3.40.50.880">
    <property type="match status" value="1"/>
</dbReference>
<comment type="function">
    <text evidence="7">Transfers an acetyl group from acetyl-CoA to L-homoserine, forming acetyl-L-homoserine.</text>
</comment>
<keyword evidence="3 7" id="KW-0808">Transferase</keyword>
<organism evidence="8 9">
    <name type="scientific">Candidatus Enterococcus myersii</name>
    <dbReference type="NCBI Taxonomy" id="2815322"/>
    <lineage>
        <taxon>Bacteria</taxon>
        <taxon>Bacillati</taxon>
        <taxon>Bacillota</taxon>
        <taxon>Bacilli</taxon>
        <taxon>Lactobacillales</taxon>
        <taxon>Enterococcaceae</taxon>
        <taxon>Enterococcus</taxon>
    </lineage>
</organism>
<dbReference type="EC" id="2.3.1.31" evidence="7"/>
<feature type="binding site" evidence="7">
    <location>
        <position position="163"/>
    </location>
    <ligand>
        <name>substrate</name>
    </ligand>
</feature>
<evidence type="ECO:0000313" key="9">
    <source>
        <dbReference type="Proteomes" id="UP000664256"/>
    </source>
</evidence>
<comment type="pathway">
    <text evidence="7">Amino-acid biosynthesis; L-methionine biosynthesis via de novo pathway; O-acetyl-L-homoserine from L-homoserine: step 1/1.</text>
</comment>
<dbReference type="InterPro" id="IPR005697">
    <property type="entry name" value="HST_MetA"/>
</dbReference>
<dbReference type="HAMAP" id="MF_00295">
    <property type="entry name" value="MetA_acyltransf"/>
    <property type="match status" value="1"/>
</dbReference>
<feature type="active site" evidence="7">
    <location>
        <position position="235"/>
    </location>
</feature>
<feature type="site" description="Important for substrate specificity" evidence="7">
    <location>
        <position position="191"/>
    </location>
</feature>
<keyword evidence="1 7" id="KW-0963">Cytoplasm</keyword>
<name>A0ABS3H621_9ENTE</name>
<dbReference type="CDD" id="cd03131">
    <property type="entry name" value="GATase1_HTS"/>
    <property type="match status" value="1"/>
</dbReference>
<comment type="caution">
    <text evidence="7">Lacks conserved residue(s) required for the propagation of feature annotation.</text>
</comment>
<evidence type="ECO:0000256" key="3">
    <source>
        <dbReference type="ARBA" id="ARBA00022679"/>
    </source>
</evidence>
<dbReference type="NCBIfam" id="TIGR01001">
    <property type="entry name" value="metA"/>
    <property type="match status" value="1"/>
</dbReference>
<comment type="similarity">
    <text evidence="7">Belongs to the MetA family.</text>
</comment>
<dbReference type="Proteomes" id="UP000664256">
    <property type="component" value="Unassembled WGS sequence"/>
</dbReference>
<evidence type="ECO:0000313" key="8">
    <source>
        <dbReference type="EMBL" id="MBO0448916.1"/>
    </source>
</evidence>
<dbReference type="SUPFAM" id="SSF52317">
    <property type="entry name" value="Class I glutamine amidotransferase-like"/>
    <property type="match status" value="1"/>
</dbReference>
<dbReference type="Pfam" id="PF04204">
    <property type="entry name" value="HTS"/>
    <property type="match status" value="1"/>
</dbReference>